<comment type="caution">
    <text evidence="5">The sequence shown here is derived from an EMBL/GenBank/DDBJ whole genome shotgun (WGS) entry which is preliminary data.</text>
</comment>
<evidence type="ECO:0000313" key="6">
    <source>
        <dbReference type="Proteomes" id="UP001620461"/>
    </source>
</evidence>
<evidence type="ECO:0000256" key="1">
    <source>
        <dbReference type="ARBA" id="ARBA00023015"/>
    </source>
</evidence>
<keyword evidence="1" id="KW-0805">Transcription regulation</keyword>
<gene>
    <name evidence="5" type="ORF">ISP15_07860</name>
</gene>
<evidence type="ECO:0000256" key="3">
    <source>
        <dbReference type="ARBA" id="ARBA00023163"/>
    </source>
</evidence>
<reference evidence="5 6" key="1">
    <citation type="submission" date="2020-10" db="EMBL/GenBank/DDBJ databases">
        <title>Phylogeny of dyella-like bacteria.</title>
        <authorList>
            <person name="Fu J."/>
        </authorList>
    </citation>
    <scope>NUCLEOTIDE SEQUENCE [LARGE SCALE GENOMIC DNA]</scope>
    <source>
        <strain evidence="5 6">JP1</strain>
    </source>
</reference>
<evidence type="ECO:0000259" key="4">
    <source>
        <dbReference type="PROSITE" id="PS50995"/>
    </source>
</evidence>
<dbReference type="SUPFAM" id="SSF46785">
    <property type="entry name" value="Winged helix' DNA-binding domain"/>
    <property type="match status" value="1"/>
</dbReference>
<dbReference type="SMART" id="SM00347">
    <property type="entry name" value="HTH_MARR"/>
    <property type="match status" value="1"/>
</dbReference>
<keyword evidence="3" id="KW-0804">Transcription</keyword>
<dbReference type="PRINTS" id="PR00598">
    <property type="entry name" value="HTHMARR"/>
</dbReference>
<dbReference type="PROSITE" id="PS50995">
    <property type="entry name" value="HTH_MARR_2"/>
    <property type="match status" value="1"/>
</dbReference>
<dbReference type="InterPro" id="IPR000835">
    <property type="entry name" value="HTH_MarR-typ"/>
</dbReference>
<dbReference type="InterPro" id="IPR036388">
    <property type="entry name" value="WH-like_DNA-bd_sf"/>
</dbReference>
<accession>A0ABW8JK85</accession>
<protein>
    <submittedName>
        <fullName evidence="5">MarR family transcriptional regulator</fullName>
    </submittedName>
</protein>
<keyword evidence="2" id="KW-0238">DNA-binding</keyword>
<dbReference type="PANTHER" id="PTHR42756">
    <property type="entry name" value="TRANSCRIPTIONAL REGULATOR, MARR"/>
    <property type="match status" value="1"/>
</dbReference>
<feature type="domain" description="HTH marR-type" evidence="4">
    <location>
        <begin position="1"/>
        <end position="140"/>
    </location>
</feature>
<evidence type="ECO:0000256" key="2">
    <source>
        <dbReference type="ARBA" id="ARBA00023125"/>
    </source>
</evidence>
<name>A0ABW8JK85_9GAMM</name>
<keyword evidence="6" id="KW-1185">Reference proteome</keyword>
<evidence type="ECO:0000313" key="5">
    <source>
        <dbReference type="EMBL" id="MFK2900247.1"/>
    </source>
</evidence>
<dbReference type="RefSeq" id="WP_404546682.1">
    <property type="nucleotide sequence ID" value="NZ_JADIKJ010000007.1"/>
</dbReference>
<dbReference type="EMBL" id="JADIKJ010000007">
    <property type="protein sequence ID" value="MFK2900247.1"/>
    <property type="molecule type" value="Genomic_DNA"/>
</dbReference>
<proteinExistence type="predicted"/>
<sequence length="150" mass="16912">MQPISNLTDHTGYWLRVVSNAVSQSFTRKVADEGVTVAEWVFMRMLYEVGAVSPSVLAQKMGMTKGAISRLADRLLEKKLIEQTDDPNDRRAHNLSLSKSGRRKVPVLSKLADENDAEYFDVLNARERDALSKILKALVERRRLSNVPVD</sequence>
<dbReference type="InterPro" id="IPR036390">
    <property type="entry name" value="WH_DNA-bd_sf"/>
</dbReference>
<dbReference type="PANTHER" id="PTHR42756:SF1">
    <property type="entry name" value="TRANSCRIPTIONAL REPRESSOR OF EMRAB OPERON"/>
    <property type="match status" value="1"/>
</dbReference>
<dbReference type="Gene3D" id="1.10.10.10">
    <property type="entry name" value="Winged helix-like DNA-binding domain superfamily/Winged helix DNA-binding domain"/>
    <property type="match status" value="1"/>
</dbReference>
<dbReference type="Pfam" id="PF12802">
    <property type="entry name" value="MarR_2"/>
    <property type="match status" value="1"/>
</dbReference>
<organism evidence="5 6">
    <name type="scientific">Dyella jejuensis</name>
    <dbReference type="NCBI Taxonomy" id="1432009"/>
    <lineage>
        <taxon>Bacteria</taxon>
        <taxon>Pseudomonadati</taxon>
        <taxon>Pseudomonadota</taxon>
        <taxon>Gammaproteobacteria</taxon>
        <taxon>Lysobacterales</taxon>
        <taxon>Rhodanobacteraceae</taxon>
        <taxon>Dyella</taxon>
    </lineage>
</organism>
<dbReference type="Proteomes" id="UP001620461">
    <property type="component" value="Unassembled WGS sequence"/>
</dbReference>